<protein>
    <recommendedName>
        <fullName evidence="2">UPF0225 protein HGA08_02735</fullName>
    </recommendedName>
</protein>
<feature type="region of interest" description="Disordered" evidence="3">
    <location>
        <begin position="1"/>
        <end position="22"/>
    </location>
</feature>
<evidence type="ECO:0000313" key="6">
    <source>
        <dbReference type="Proteomes" id="UP000565711"/>
    </source>
</evidence>
<dbReference type="SUPFAM" id="SSF103642">
    <property type="entry name" value="Sec-C motif"/>
    <property type="match status" value="1"/>
</dbReference>
<evidence type="ECO:0000259" key="4">
    <source>
        <dbReference type="Pfam" id="PF17775"/>
    </source>
</evidence>
<dbReference type="Gene3D" id="3.10.450.50">
    <property type="match status" value="1"/>
</dbReference>
<evidence type="ECO:0000313" key="5">
    <source>
        <dbReference type="EMBL" id="NKY49126.1"/>
    </source>
</evidence>
<dbReference type="Pfam" id="PF17775">
    <property type="entry name" value="YchJ_M-like"/>
    <property type="match status" value="1"/>
</dbReference>
<dbReference type="RefSeq" id="WP_067873398.1">
    <property type="nucleotide sequence ID" value="NZ_JAAXOP010000001.1"/>
</dbReference>
<dbReference type="Proteomes" id="UP000565711">
    <property type="component" value="Unassembled WGS sequence"/>
</dbReference>
<reference evidence="5 6" key="1">
    <citation type="submission" date="2020-04" db="EMBL/GenBank/DDBJ databases">
        <title>MicrobeNet Type strains.</title>
        <authorList>
            <person name="Nicholson A.C."/>
        </authorList>
    </citation>
    <scope>NUCLEOTIDE SEQUENCE [LARGE SCALE GENOMIC DNA]</scope>
    <source>
        <strain evidence="5 6">JCM 12354</strain>
    </source>
</reference>
<dbReference type="EMBL" id="JAAXOP010000001">
    <property type="protein sequence ID" value="NKY49126.1"/>
    <property type="molecule type" value="Genomic_DNA"/>
</dbReference>
<dbReference type="InterPro" id="IPR023006">
    <property type="entry name" value="YchJ-like"/>
</dbReference>
<proteinExistence type="inferred from homology"/>
<dbReference type="Pfam" id="PF02810">
    <property type="entry name" value="SEC-C"/>
    <property type="match status" value="1"/>
</dbReference>
<organism evidence="5 6">
    <name type="scientific">Nocardia vermiculata</name>
    <dbReference type="NCBI Taxonomy" id="257274"/>
    <lineage>
        <taxon>Bacteria</taxon>
        <taxon>Bacillati</taxon>
        <taxon>Actinomycetota</taxon>
        <taxon>Actinomycetes</taxon>
        <taxon>Mycobacteriales</taxon>
        <taxon>Nocardiaceae</taxon>
        <taxon>Nocardia</taxon>
    </lineage>
</organism>
<dbReference type="HAMAP" id="MF_00612">
    <property type="entry name" value="UPF0225"/>
    <property type="match status" value="1"/>
</dbReference>
<feature type="domain" description="YchJ-like middle NTF2-like" evidence="4">
    <location>
        <begin position="44"/>
        <end position="138"/>
    </location>
</feature>
<comment type="caution">
    <text evidence="5">The sequence shown here is derived from an EMBL/GenBank/DDBJ whole genome shotgun (WGS) entry which is preliminary data.</text>
</comment>
<evidence type="ECO:0000256" key="2">
    <source>
        <dbReference type="HAMAP-Rule" id="MF_00612"/>
    </source>
</evidence>
<name>A0A846XQ22_9NOCA</name>
<sequence>MTDSSPAHTAPHRPEDTDRCPCGSGEQFGRCCGPRLDGTSPAPTAEALMRSRYTAFAVGDSGYLLRSWHPRTRPSTLEPDPRQHWISLQIFGTEAGGLFDQSGVVEFRATYRFEGRRGVLAECSRFARVNGDWFYVDGDIET</sequence>
<dbReference type="InterPro" id="IPR032710">
    <property type="entry name" value="NTF2-like_dom_sf"/>
</dbReference>
<comment type="similarity">
    <text evidence="1 2">Belongs to the UPF0225 family.</text>
</comment>
<accession>A0A846XQ22</accession>
<dbReference type="AlphaFoldDB" id="A0A846XQ22"/>
<dbReference type="SUPFAM" id="SSF54427">
    <property type="entry name" value="NTF2-like"/>
    <property type="match status" value="1"/>
</dbReference>
<dbReference type="InterPro" id="IPR004027">
    <property type="entry name" value="SEC_C_motif"/>
</dbReference>
<evidence type="ECO:0000256" key="3">
    <source>
        <dbReference type="SAM" id="MobiDB-lite"/>
    </source>
</evidence>
<dbReference type="InterPro" id="IPR048469">
    <property type="entry name" value="YchJ-like_M"/>
</dbReference>
<gene>
    <name evidence="5" type="ORF">HGA08_02735</name>
</gene>
<evidence type="ECO:0000256" key="1">
    <source>
        <dbReference type="ARBA" id="ARBA00010839"/>
    </source>
</evidence>
<keyword evidence="6" id="KW-1185">Reference proteome</keyword>